<feature type="domain" description="Translation initiation factor 3 C-terminal" evidence="5">
    <location>
        <begin position="55"/>
        <end position="138"/>
    </location>
</feature>
<dbReference type="InterPro" id="IPR019814">
    <property type="entry name" value="Translation_initiation_fac_3_N"/>
</dbReference>
<dbReference type="GO" id="GO:0032790">
    <property type="term" value="P:ribosome disassembly"/>
    <property type="evidence" value="ECO:0007669"/>
    <property type="project" value="TreeGrafter"/>
</dbReference>
<evidence type="ECO:0000313" key="7">
    <source>
        <dbReference type="EMBL" id="OGE35726.1"/>
    </source>
</evidence>
<dbReference type="GO" id="GO:0016020">
    <property type="term" value="C:membrane"/>
    <property type="evidence" value="ECO:0007669"/>
    <property type="project" value="TreeGrafter"/>
</dbReference>
<evidence type="ECO:0000259" key="5">
    <source>
        <dbReference type="Pfam" id="PF00707"/>
    </source>
</evidence>
<accession>A0A1F5K464</accession>
<evidence type="ECO:0000256" key="2">
    <source>
        <dbReference type="ARBA" id="ARBA00022540"/>
    </source>
</evidence>
<dbReference type="PANTHER" id="PTHR10938">
    <property type="entry name" value="TRANSLATION INITIATION FACTOR IF-3"/>
    <property type="match status" value="1"/>
</dbReference>
<evidence type="ECO:0000256" key="3">
    <source>
        <dbReference type="ARBA" id="ARBA00022917"/>
    </source>
</evidence>
<keyword evidence="2 7" id="KW-0396">Initiation factor</keyword>
<sequence length="150" mass="17479">MSREEALQKARERELDLVEVAPNINPPVARITEFEKFRYKEEKREQAAKKHAKDVELKEIWLSPRIAEHDLKVRLKRAEEFIEKGDKVKLTVKFKGREMAHPEVGHQVVRKALEYFGDRIGIERETKFEGRNLTTIIGQAKGKTNAESQD</sequence>
<dbReference type="EMBL" id="MFDH01000018">
    <property type="protein sequence ID" value="OGE35726.1"/>
    <property type="molecule type" value="Genomic_DNA"/>
</dbReference>
<protein>
    <recommendedName>
        <fullName evidence="4">Translation initiation factor IF-3</fullName>
    </recommendedName>
</protein>
<name>A0A1F5K464_9BACT</name>
<evidence type="ECO:0000313" key="8">
    <source>
        <dbReference type="Proteomes" id="UP000176405"/>
    </source>
</evidence>
<dbReference type="InterPro" id="IPR036787">
    <property type="entry name" value="T_IF-3_N_sf"/>
</dbReference>
<gene>
    <name evidence="7" type="ORF">A3E45_00280</name>
</gene>
<evidence type="ECO:0000256" key="1">
    <source>
        <dbReference type="ARBA" id="ARBA00005439"/>
    </source>
</evidence>
<dbReference type="STRING" id="1797780.A3E45_00280"/>
<organism evidence="7 8">
    <name type="scientific">Candidatus Daviesbacteria bacterium RIFCSPHIGHO2_12_FULL_43_11</name>
    <dbReference type="NCBI Taxonomy" id="1797780"/>
    <lineage>
        <taxon>Bacteria</taxon>
        <taxon>Candidatus Daviesiibacteriota</taxon>
    </lineage>
</organism>
<reference evidence="7 8" key="1">
    <citation type="journal article" date="2016" name="Nat. Commun.">
        <title>Thousands of microbial genomes shed light on interconnected biogeochemical processes in an aquifer system.</title>
        <authorList>
            <person name="Anantharaman K."/>
            <person name="Brown C.T."/>
            <person name="Hug L.A."/>
            <person name="Sharon I."/>
            <person name="Castelle C.J."/>
            <person name="Probst A.J."/>
            <person name="Thomas B.C."/>
            <person name="Singh A."/>
            <person name="Wilkins M.J."/>
            <person name="Karaoz U."/>
            <person name="Brodie E.L."/>
            <person name="Williams K.H."/>
            <person name="Hubbard S.S."/>
            <person name="Banfield J.F."/>
        </authorList>
    </citation>
    <scope>NUCLEOTIDE SEQUENCE [LARGE SCALE GENOMIC DNA]</scope>
</reference>
<dbReference type="AlphaFoldDB" id="A0A1F5K464"/>
<dbReference type="Gene3D" id="3.30.110.10">
    <property type="entry name" value="Translation initiation factor 3 (IF-3), C-terminal domain"/>
    <property type="match status" value="1"/>
</dbReference>
<dbReference type="Pfam" id="PF00707">
    <property type="entry name" value="IF3_C"/>
    <property type="match status" value="1"/>
</dbReference>
<dbReference type="GO" id="GO:0005829">
    <property type="term" value="C:cytosol"/>
    <property type="evidence" value="ECO:0007669"/>
    <property type="project" value="TreeGrafter"/>
</dbReference>
<dbReference type="InterPro" id="IPR036788">
    <property type="entry name" value="T_IF-3_C_sf"/>
</dbReference>
<dbReference type="NCBIfam" id="TIGR00168">
    <property type="entry name" value="infC"/>
    <property type="match status" value="1"/>
</dbReference>
<dbReference type="Pfam" id="PF05198">
    <property type="entry name" value="IF3_N"/>
    <property type="match status" value="1"/>
</dbReference>
<keyword evidence="3" id="KW-0648">Protein biosynthesis</keyword>
<feature type="domain" description="Translation initiation factor 3 N-terminal" evidence="6">
    <location>
        <begin position="1"/>
        <end position="47"/>
    </location>
</feature>
<dbReference type="PANTHER" id="PTHR10938:SF0">
    <property type="entry name" value="TRANSLATION INITIATION FACTOR IF-3, MITOCHONDRIAL"/>
    <property type="match status" value="1"/>
</dbReference>
<dbReference type="InterPro" id="IPR019815">
    <property type="entry name" value="Translation_initiation_fac_3_C"/>
</dbReference>
<dbReference type="Gene3D" id="3.10.20.80">
    <property type="entry name" value="Translation initiation factor 3 (IF-3), N-terminal domain"/>
    <property type="match status" value="1"/>
</dbReference>
<dbReference type="SUPFAM" id="SSF55200">
    <property type="entry name" value="Translation initiation factor IF3, C-terminal domain"/>
    <property type="match status" value="1"/>
</dbReference>
<proteinExistence type="inferred from homology"/>
<dbReference type="GO" id="GO:0003743">
    <property type="term" value="F:translation initiation factor activity"/>
    <property type="evidence" value="ECO:0007669"/>
    <property type="project" value="UniProtKB-UniRule"/>
</dbReference>
<dbReference type="GO" id="GO:0043022">
    <property type="term" value="F:ribosome binding"/>
    <property type="evidence" value="ECO:0007669"/>
    <property type="project" value="TreeGrafter"/>
</dbReference>
<comment type="caution">
    <text evidence="7">The sequence shown here is derived from an EMBL/GenBank/DDBJ whole genome shotgun (WGS) entry which is preliminary data.</text>
</comment>
<evidence type="ECO:0000259" key="6">
    <source>
        <dbReference type="Pfam" id="PF05198"/>
    </source>
</evidence>
<dbReference type="SUPFAM" id="SSF54364">
    <property type="entry name" value="Translation initiation factor IF3, N-terminal domain"/>
    <property type="match status" value="1"/>
</dbReference>
<comment type="similarity">
    <text evidence="1">Belongs to the IF-3 family.</text>
</comment>
<dbReference type="InterPro" id="IPR001288">
    <property type="entry name" value="Translation_initiation_fac_3"/>
</dbReference>
<evidence type="ECO:0000256" key="4">
    <source>
        <dbReference type="NCBIfam" id="TIGR00168"/>
    </source>
</evidence>
<dbReference type="Proteomes" id="UP000176405">
    <property type="component" value="Unassembled WGS sequence"/>
</dbReference>